<dbReference type="PANTHER" id="PTHR34216">
    <property type="match status" value="1"/>
</dbReference>
<comment type="subcellular location">
    <subcellularLocation>
        <location evidence="1">Secreted</location>
    </subcellularLocation>
</comment>
<dbReference type="GO" id="GO:0005576">
    <property type="term" value="C:extracellular region"/>
    <property type="evidence" value="ECO:0007669"/>
    <property type="project" value="UniProtKB-SubCell"/>
</dbReference>
<feature type="domain" description="NodB homology" evidence="3">
    <location>
        <begin position="62"/>
        <end position="270"/>
    </location>
</feature>
<evidence type="ECO:0000259" key="3">
    <source>
        <dbReference type="PROSITE" id="PS51677"/>
    </source>
</evidence>
<accession>A0LH96</accession>
<evidence type="ECO:0000256" key="2">
    <source>
        <dbReference type="ARBA" id="ARBA00022729"/>
    </source>
</evidence>
<sequence>MKIRSVPVCMFHHVNANAGDFLTVSVPVFAEMMGRLRREGYATLSSEEFRDYMLGVRDVPAKSVLLTFDDAWLDVFVYAYPILRTFGLKFTVFVVSGWADLASMHPRQAPPEAFPPHREAEDLVRTKRAGEVVCNWHDLKEMTDGGLCSVENHTASHGRLPDVRSDIAAGREALRRHLGRPGNQLCWPSGRHDRHSLATARALGIDVTYLVRRGVNLAGWGAMRVKRFTVDDRDGDWLMRQIEIFSRPVYGYLYSRIKPDRLMREWFGKR</sequence>
<protein>
    <submittedName>
        <fullName evidence="4">Polysaccharide deacetylase</fullName>
    </submittedName>
</protein>
<evidence type="ECO:0000256" key="1">
    <source>
        <dbReference type="ARBA" id="ARBA00004613"/>
    </source>
</evidence>
<dbReference type="KEGG" id="sfu:Sfum_1105"/>
<keyword evidence="5" id="KW-1185">Reference proteome</keyword>
<organism evidence="4 5">
    <name type="scientific">Syntrophobacter fumaroxidans (strain DSM 10017 / MPOB)</name>
    <dbReference type="NCBI Taxonomy" id="335543"/>
    <lineage>
        <taxon>Bacteria</taxon>
        <taxon>Pseudomonadati</taxon>
        <taxon>Thermodesulfobacteriota</taxon>
        <taxon>Syntrophobacteria</taxon>
        <taxon>Syntrophobacterales</taxon>
        <taxon>Syntrophobacteraceae</taxon>
        <taxon>Syntrophobacter</taxon>
    </lineage>
</organism>
<evidence type="ECO:0000313" key="5">
    <source>
        <dbReference type="Proteomes" id="UP000001784"/>
    </source>
</evidence>
<evidence type="ECO:0000313" key="4">
    <source>
        <dbReference type="EMBL" id="ABK16798.1"/>
    </source>
</evidence>
<dbReference type="CDD" id="cd10969">
    <property type="entry name" value="CE4_Ecf1_like_5s"/>
    <property type="match status" value="1"/>
</dbReference>
<dbReference type="RefSeq" id="WP_011697969.1">
    <property type="nucleotide sequence ID" value="NC_008554.1"/>
</dbReference>
<gene>
    <name evidence="4" type="ordered locus">Sfum_1105</name>
</gene>
<proteinExistence type="predicted"/>
<dbReference type="EMBL" id="CP000478">
    <property type="protein sequence ID" value="ABK16798.1"/>
    <property type="molecule type" value="Genomic_DNA"/>
</dbReference>
<dbReference type="GO" id="GO:0016810">
    <property type="term" value="F:hydrolase activity, acting on carbon-nitrogen (but not peptide) bonds"/>
    <property type="evidence" value="ECO:0007669"/>
    <property type="project" value="InterPro"/>
</dbReference>
<dbReference type="STRING" id="335543.Sfum_1105"/>
<dbReference type="OrthoDB" id="9776235at2"/>
<dbReference type="Pfam" id="PF01522">
    <property type="entry name" value="Polysacc_deac_1"/>
    <property type="match status" value="1"/>
</dbReference>
<dbReference type="eggNOG" id="COG0726">
    <property type="taxonomic scope" value="Bacteria"/>
</dbReference>
<dbReference type="PROSITE" id="PS51677">
    <property type="entry name" value="NODB"/>
    <property type="match status" value="1"/>
</dbReference>
<dbReference type="GO" id="GO:0005975">
    <property type="term" value="P:carbohydrate metabolic process"/>
    <property type="evidence" value="ECO:0007669"/>
    <property type="project" value="InterPro"/>
</dbReference>
<name>A0LH96_SYNFM</name>
<keyword evidence="2" id="KW-0732">Signal</keyword>
<dbReference type="PANTHER" id="PTHR34216:SF3">
    <property type="entry name" value="POLY-BETA-1,6-N-ACETYL-D-GLUCOSAMINE N-DEACETYLASE"/>
    <property type="match status" value="1"/>
</dbReference>
<dbReference type="AlphaFoldDB" id="A0LH96"/>
<dbReference type="SUPFAM" id="SSF88713">
    <property type="entry name" value="Glycoside hydrolase/deacetylase"/>
    <property type="match status" value="1"/>
</dbReference>
<dbReference type="InterPro" id="IPR051398">
    <property type="entry name" value="Polysacch_Deacetylase"/>
</dbReference>
<dbReference type="InParanoid" id="A0LH96"/>
<reference evidence="4 5" key="1">
    <citation type="submission" date="2006-10" db="EMBL/GenBank/DDBJ databases">
        <title>Complete sequence of Syntrophobacter fumaroxidans MPOB.</title>
        <authorList>
            <consortium name="US DOE Joint Genome Institute"/>
            <person name="Copeland A."/>
            <person name="Lucas S."/>
            <person name="Lapidus A."/>
            <person name="Barry K."/>
            <person name="Detter J.C."/>
            <person name="Glavina del Rio T."/>
            <person name="Hammon N."/>
            <person name="Israni S."/>
            <person name="Pitluck S."/>
            <person name="Goltsman E.G."/>
            <person name="Martinez M."/>
            <person name="Schmutz J."/>
            <person name="Larimer F."/>
            <person name="Land M."/>
            <person name="Hauser L."/>
            <person name="Kyrpides N."/>
            <person name="Kim E."/>
            <person name="Boone D.R."/>
            <person name="Brockman F."/>
            <person name="Culley D."/>
            <person name="Ferry J."/>
            <person name="Gunsalus R."/>
            <person name="McInerney M.J."/>
            <person name="Morrison M."/>
            <person name="Plugge C."/>
            <person name="Rohlin L."/>
            <person name="Scholten J."/>
            <person name="Sieber J."/>
            <person name="Stams A.J.M."/>
            <person name="Worm P."/>
            <person name="Henstra A.M."/>
            <person name="Richardson P."/>
        </authorList>
    </citation>
    <scope>NUCLEOTIDE SEQUENCE [LARGE SCALE GENOMIC DNA]</scope>
    <source>
        <strain evidence="5">DSM 10017 / MPOB</strain>
    </source>
</reference>
<dbReference type="InterPro" id="IPR011330">
    <property type="entry name" value="Glyco_hydro/deAcase_b/a-brl"/>
</dbReference>
<dbReference type="Gene3D" id="3.20.20.370">
    <property type="entry name" value="Glycoside hydrolase/deacetylase"/>
    <property type="match status" value="1"/>
</dbReference>
<dbReference type="HOGENOM" id="CLU_030024_3_1_7"/>
<dbReference type="InterPro" id="IPR002509">
    <property type="entry name" value="NODB_dom"/>
</dbReference>
<dbReference type="Proteomes" id="UP000001784">
    <property type="component" value="Chromosome"/>
</dbReference>